<comment type="caution">
    <text evidence="1">The sequence shown here is derived from an EMBL/GenBank/DDBJ whole genome shotgun (WGS) entry which is preliminary data.</text>
</comment>
<evidence type="ECO:0000313" key="1">
    <source>
        <dbReference type="EMBL" id="KAF0135292.1"/>
    </source>
</evidence>
<dbReference type="EMBL" id="WPAF01000001">
    <property type="protein sequence ID" value="KAF0135292.1"/>
    <property type="molecule type" value="Genomic_DNA"/>
</dbReference>
<gene>
    <name evidence="1" type="ORF">FD145_118</name>
</gene>
<dbReference type="Proteomes" id="UP000488506">
    <property type="component" value="Unassembled WGS sequence"/>
</dbReference>
<protein>
    <submittedName>
        <fullName evidence="1">Vacuolar-type H+-ATPase H</fullName>
    </submittedName>
</protein>
<reference evidence="1 2" key="1">
    <citation type="submission" date="2019-12" db="EMBL/GenBank/DDBJ databases">
        <authorList>
            <person name="Wolfe R."/>
            <person name="Danczak R."/>
            <person name="Wilkins M."/>
        </authorList>
    </citation>
    <scope>NUCLEOTIDE SEQUENCE [LARGE SCALE GENOMIC DNA]</scope>
    <source>
        <strain evidence="1">X2_MaxBin.013</strain>
    </source>
</reference>
<accession>A0A833L2L1</accession>
<dbReference type="AlphaFoldDB" id="A0A833L2L1"/>
<organism evidence="1 2">
    <name type="scientific">Candidatus Saganbacteria bacterium</name>
    <dbReference type="NCBI Taxonomy" id="2575572"/>
    <lineage>
        <taxon>Bacteria</taxon>
        <taxon>Bacillati</taxon>
        <taxon>Saganbacteria</taxon>
    </lineage>
</organism>
<name>A0A833L2L1_UNCSA</name>
<evidence type="ECO:0000313" key="2">
    <source>
        <dbReference type="Proteomes" id="UP000488506"/>
    </source>
</evidence>
<sequence length="144" mass="16175">MEILGLLDTLESMILEGFKIPLTKKVLLNEEQILKIIDKMRLVLQSGDNFAKKSIIDKENKTAEMQITETVIVTNANPSGDVKAEDMVKQAYLLAKEIREGADKYADEVLSNIELSTTRILRTIKAGRERLNKNVQGKTENVEA</sequence>
<proteinExistence type="predicted"/>